<gene>
    <name evidence="1" type="ORF">ACG33_05500</name>
</gene>
<protein>
    <submittedName>
        <fullName evidence="1">Uncharacterized protein</fullName>
    </submittedName>
</protein>
<proteinExistence type="predicted"/>
<organism evidence="1 2">
    <name type="scientific">Steroidobacter denitrificans</name>
    <dbReference type="NCBI Taxonomy" id="465721"/>
    <lineage>
        <taxon>Bacteria</taxon>
        <taxon>Pseudomonadati</taxon>
        <taxon>Pseudomonadota</taxon>
        <taxon>Gammaproteobacteria</taxon>
        <taxon>Steroidobacterales</taxon>
        <taxon>Steroidobacteraceae</taxon>
        <taxon>Steroidobacter</taxon>
    </lineage>
</organism>
<evidence type="ECO:0000313" key="1">
    <source>
        <dbReference type="EMBL" id="AMN46560.1"/>
    </source>
</evidence>
<sequence length="83" mass="9008">MPVCAQIETRFASLHQAAGRPADMAVFKRHDFETSMHCEVTVYFSPAAEPLARAFGAKPCAKPPRTGLERLAGGAGCWQVLFT</sequence>
<reference evidence="1 2" key="1">
    <citation type="submission" date="2015-06" db="EMBL/GenBank/DDBJ databases">
        <title>A Comprehensive Approach to Explore the Metabolic and Phylogenetic Diversity of Bacterial Steroid Degradation in the Environment: Testosterone as an Example.</title>
        <authorList>
            <person name="Yang F.-C."/>
            <person name="Chen Y.-L."/>
            <person name="Yu C.-P."/>
            <person name="Tang S.-L."/>
            <person name="Wang P.-H."/>
            <person name="Ismail W."/>
            <person name="Wang C.-H."/>
            <person name="Yang C.-Y."/>
            <person name="Chiang Y.-R."/>
        </authorList>
    </citation>
    <scope>NUCLEOTIDE SEQUENCE [LARGE SCALE GENOMIC DNA]</scope>
    <source>
        <strain evidence="1 2">DSM 18526</strain>
    </source>
</reference>
<dbReference type="EMBL" id="CP011971">
    <property type="protein sequence ID" value="AMN46560.1"/>
    <property type="molecule type" value="Genomic_DNA"/>
</dbReference>
<dbReference type="AlphaFoldDB" id="A0A127FAD8"/>
<evidence type="ECO:0000313" key="2">
    <source>
        <dbReference type="Proteomes" id="UP000070250"/>
    </source>
</evidence>
<dbReference type="KEGG" id="sdf:ACG33_05500"/>
<name>A0A127FAD8_STEDE</name>
<accession>A0A127FAD8</accession>
<keyword evidence="2" id="KW-1185">Reference proteome</keyword>
<dbReference type="Proteomes" id="UP000070250">
    <property type="component" value="Chromosome"/>
</dbReference>